<dbReference type="AlphaFoldDB" id="A0A0A9BV83"/>
<organism evidence="1">
    <name type="scientific">Arundo donax</name>
    <name type="common">Giant reed</name>
    <name type="synonym">Donax arundinaceus</name>
    <dbReference type="NCBI Taxonomy" id="35708"/>
    <lineage>
        <taxon>Eukaryota</taxon>
        <taxon>Viridiplantae</taxon>
        <taxon>Streptophyta</taxon>
        <taxon>Embryophyta</taxon>
        <taxon>Tracheophyta</taxon>
        <taxon>Spermatophyta</taxon>
        <taxon>Magnoliopsida</taxon>
        <taxon>Liliopsida</taxon>
        <taxon>Poales</taxon>
        <taxon>Poaceae</taxon>
        <taxon>PACMAD clade</taxon>
        <taxon>Arundinoideae</taxon>
        <taxon>Arundineae</taxon>
        <taxon>Arundo</taxon>
    </lineage>
</organism>
<protein>
    <submittedName>
        <fullName evidence="1">Uncharacterized protein</fullName>
    </submittedName>
</protein>
<sequence>MHLSSSFNNGTVDYSRVVVICHCCYHCLQFKYMSYF</sequence>
<evidence type="ECO:0000313" key="1">
    <source>
        <dbReference type="EMBL" id="JAD65075.1"/>
    </source>
</evidence>
<name>A0A0A9BV83_ARUDO</name>
<reference evidence="1" key="1">
    <citation type="submission" date="2014-09" db="EMBL/GenBank/DDBJ databases">
        <authorList>
            <person name="Magalhaes I.L.F."/>
            <person name="Oliveira U."/>
            <person name="Santos F.R."/>
            <person name="Vidigal T.H.D.A."/>
            <person name="Brescovit A.D."/>
            <person name="Santos A.J."/>
        </authorList>
    </citation>
    <scope>NUCLEOTIDE SEQUENCE</scope>
    <source>
        <tissue evidence="1">Shoot tissue taken approximately 20 cm above the soil surface</tissue>
    </source>
</reference>
<reference evidence="1" key="2">
    <citation type="journal article" date="2015" name="Data Brief">
        <title>Shoot transcriptome of the giant reed, Arundo donax.</title>
        <authorList>
            <person name="Barrero R.A."/>
            <person name="Guerrero F.D."/>
            <person name="Moolhuijzen P."/>
            <person name="Goolsby J.A."/>
            <person name="Tidwell J."/>
            <person name="Bellgard S.E."/>
            <person name="Bellgard M.I."/>
        </authorList>
    </citation>
    <scope>NUCLEOTIDE SEQUENCE</scope>
    <source>
        <tissue evidence="1">Shoot tissue taken approximately 20 cm above the soil surface</tissue>
    </source>
</reference>
<proteinExistence type="predicted"/>
<accession>A0A0A9BV83</accession>
<dbReference type="EMBL" id="GBRH01232820">
    <property type="protein sequence ID" value="JAD65075.1"/>
    <property type="molecule type" value="Transcribed_RNA"/>
</dbReference>